<dbReference type="EMBL" id="JAJJMA010020104">
    <property type="protein sequence ID" value="MCL7023233.1"/>
    <property type="molecule type" value="Genomic_DNA"/>
</dbReference>
<gene>
    <name evidence="5" type="ORF">MKW94_018912</name>
</gene>
<feature type="region of interest" description="Disordered" evidence="3">
    <location>
        <begin position="59"/>
        <end position="130"/>
    </location>
</feature>
<accession>A0AA41RZA1</accession>
<evidence type="ECO:0000256" key="1">
    <source>
        <dbReference type="ARBA" id="ARBA00022771"/>
    </source>
</evidence>
<dbReference type="AlphaFoldDB" id="A0AA41RZA1"/>
<evidence type="ECO:0000259" key="4">
    <source>
        <dbReference type="Pfam" id="PF25054"/>
    </source>
</evidence>
<dbReference type="Pfam" id="PF25054">
    <property type="entry name" value="PHD_pln"/>
    <property type="match status" value="1"/>
</dbReference>
<comment type="caution">
    <text evidence="5">The sequence shown here is derived from an EMBL/GenBank/DDBJ whole genome shotgun (WGS) entry which is preliminary data.</text>
</comment>
<name>A0AA41RZA1_PAPNU</name>
<sequence length="141" mass="15733">MSTTNVCCLCGDIGFPDKLFRCNKCCNRLQHSYCSNYYDDSTSAANVSCDWCLHEERSSTTAATSTSGKKQISSAKRSSPSSGKDRREYNSSGEKIKQNDNRDQRHHKESTTSTDQKGKNGGIPSPRTAARRYKFLKDVIC</sequence>
<dbReference type="InterPro" id="IPR011011">
    <property type="entry name" value="Znf_FYVE_PHD"/>
</dbReference>
<feature type="compositionally biased region" description="Low complexity" evidence="3">
    <location>
        <begin position="59"/>
        <end position="82"/>
    </location>
</feature>
<keyword evidence="6" id="KW-1185">Reference proteome</keyword>
<feature type="domain" description="PHD-type zinc finger plants" evidence="4">
    <location>
        <begin position="8"/>
        <end position="52"/>
    </location>
</feature>
<organism evidence="5 6">
    <name type="scientific">Papaver nudicaule</name>
    <name type="common">Iceland poppy</name>
    <dbReference type="NCBI Taxonomy" id="74823"/>
    <lineage>
        <taxon>Eukaryota</taxon>
        <taxon>Viridiplantae</taxon>
        <taxon>Streptophyta</taxon>
        <taxon>Embryophyta</taxon>
        <taxon>Tracheophyta</taxon>
        <taxon>Spermatophyta</taxon>
        <taxon>Magnoliopsida</taxon>
        <taxon>Ranunculales</taxon>
        <taxon>Papaveraceae</taxon>
        <taxon>Papaveroideae</taxon>
        <taxon>Papaver</taxon>
    </lineage>
</organism>
<dbReference type="InterPro" id="IPR056874">
    <property type="entry name" value="PHD_dom_pln"/>
</dbReference>
<dbReference type="GO" id="GO:0008270">
    <property type="term" value="F:zinc ion binding"/>
    <property type="evidence" value="ECO:0007669"/>
    <property type="project" value="UniProtKB-KW"/>
</dbReference>
<keyword evidence="1" id="KW-0863">Zinc-finger</keyword>
<feature type="compositionally biased region" description="Basic and acidic residues" evidence="3">
    <location>
        <begin position="83"/>
        <end position="103"/>
    </location>
</feature>
<proteinExistence type="predicted"/>
<dbReference type="SUPFAM" id="SSF57903">
    <property type="entry name" value="FYVE/PHD zinc finger"/>
    <property type="match status" value="1"/>
</dbReference>
<evidence type="ECO:0000256" key="2">
    <source>
        <dbReference type="ARBA" id="ARBA00022833"/>
    </source>
</evidence>
<evidence type="ECO:0000256" key="3">
    <source>
        <dbReference type="SAM" id="MobiDB-lite"/>
    </source>
</evidence>
<protein>
    <recommendedName>
        <fullName evidence="4">PHD-type zinc finger plants domain-containing protein</fullName>
    </recommendedName>
</protein>
<dbReference type="PANTHER" id="PTHR33779">
    <property type="entry name" value="EXPRESSED PROTEIN"/>
    <property type="match status" value="1"/>
</dbReference>
<evidence type="ECO:0000313" key="5">
    <source>
        <dbReference type="EMBL" id="MCL7023233.1"/>
    </source>
</evidence>
<keyword evidence="2" id="KW-0862">Zinc</keyword>
<keyword evidence="1" id="KW-0479">Metal-binding</keyword>
<dbReference type="PANTHER" id="PTHR33779:SF11">
    <property type="entry name" value="OS04G0551600 PROTEIN"/>
    <property type="match status" value="1"/>
</dbReference>
<reference evidence="5" key="1">
    <citation type="submission" date="2022-03" db="EMBL/GenBank/DDBJ databases">
        <title>A functionally conserved STORR gene fusion in Papaver species that diverged 16.8 million years ago.</title>
        <authorList>
            <person name="Catania T."/>
        </authorList>
    </citation>
    <scope>NUCLEOTIDE SEQUENCE</scope>
    <source>
        <strain evidence="5">S-191538</strain>
    </source>
</reference>
<dbReference type="Proteomes" id="UP001177140">
    <property type="component" value="Unassembled WGS sequence"/>
</dbReference>
<evidence type="ECO:0000313" key="6">
    <source>
        <dbReference type="Proteomes" id="UP001177140"/>
    </source>
</evidence>